<protein>
    <submittedName>
        <fullName evidence="2">Uncharacterized protein</fullName>
    </submittedName>
</protein>
<evidence type="ECO:0000313" key="3">
    <source>
        <dbReference type="Proteomes" id="UP000800035"/>
    </source>
</evidence>
<evidence type="ECO:0000313" key="2">
    <source>
        <dbReference type="EMBL" id="KAF1963630.1"/>
    </source>
</evidence>
<feature type="region of interest" description="Disordered" evidence="1">
    <location>
        <begin position="682"/>
        <end position="702"/>
    </location>
</feature>
<feature type="compositionally biased region" description="Basic and acidic residues" evidence="1">
    <location>
        <begin position="867"/>
        <end position="876"/>
    </location>
</feature>
<name>A0A6A5UH13_9PLEO</name>
<organism evidence="2 3">
    <name type="scientific">Byssothecium circinans</name>
    <dbReference type="NCBI Taxonomy" id="147558"/>
    <lineage>
        <taxon>Eukaryota</taxon>
        <taxon>Fungi</taxon>
        <taxon>Dikarya</taxon>
        <taxon>Ascomycota</taxon>
        <taxon>Pezizomycotina</taxon>
        <taxon>Dothideomycetes</taxon>
        <taxon>Pleosporomycetidae</taxon>
        <taxon>Pleosporales</taxon>
        <taxon>Massarineae</taxon>
        <taxon>Massarinaceae</taxon>
        <taxon>Byssothecium</taxon>
    </lineage>
</organism>
<feature type="region of interest" description="Disordered" evidence="1">
    <location>
        <begin position="37"/>
        <end position="75"/>
    </location>
</feature>
<feature type="compositionally biased region" description="Polar residues" evidence="1">
    <location>
        <begin position="632"/>
        <end position="648"/>
    </location>
</feature>
<feature type="region of interest" description="Disordered" evidence="1">
    <location>
        <begin position="744"/>
        <end position="789"/>
    </location>
</feature>
<dbReference type="OrthoDB" id="185373at2759"/>
<dbReference type="AlphaFoldDB" id="A0A6A5UH13"/>
<feature type="region of interest" description="Disordered" evidence="1">
    <location>
        <begin position="619"/>
        <end position="648"/>
    </location>
</feature>
<feature type="region of interest" description="Disordered" evidence="1">
    <location>
        <begin position="822"/>
        <end position="876"/>
    </location>
</feature>
<evidence type="ECO:0000256" key="1">
    <source>
        <dbReference type="SAM" id="MobiDB-lite"/>
    </source>
</evidence>
<feature type="compositionally biased region" description="Polar residues" evidence="1">
    <location>
        <begin position="746"/>
        <end position="755"/>
    </location>
</feature>
<reference evidence="2" key="1">
    <citation type="journal article" date="2020" name="Stud. Mycol.">
        <title>101 Dothideomycetes genomes: a test case for predicting lifestyles and emergence of pathogens.</title>
        <authorList>
            <person name="Haridas S."/>
            <person name="Albert R."/>
            <person name="Binder M."/>
            <person name="Bloem J."/>
            <person name="Labutti K."/>
            <person name="Salamov A."/>
            <person name="Andreopoulos B."/>
            <person name="Baker S."/>
            <person name="Barry K."/>
            <person name="Bills G."/>
            <person name="Bluhm B."/>
            <person name="Cannon C."/>
            <person name="Castanera R."/>
            <person name="Culley D."/>
            <person name="Daum C."/>
            <person name="Ezra D."/>
            <person name="Gonzalez J."/>
            <person name="Henrissat B."/>
            <person name="Kuo A."/>
            <person name="Liang C."/>
            <person name="Lipzen A."/>
            <person name="Lutzoni F."/>
            <person name="Magnuson J."/>
            <person name="Mondo S."/>
            <person name="Nolan M."/>
            <person name="Ohm R."/>
            <person name="Pangilinan J."/>
            <person name="Park H.-J."/>
            <person name="Ramirez L."/>
            <person name="Alfaro M."/>
            <person name="Sun H."/>
            <person name="Tritt A."/>
            <person name="Yoshinaga Y."/>
            <person name="Zwiers L.-H."/>
            <person name="Turgeon B."/>
            <person name="Goodwin S."/>
            <person name="Spatafora J."/>
            <person name="Crous P."/>
            <person name="Grigoriev I."/>
        </authorList>
    </citation>
    <scope>NUCLEOTIDE SEQUENCE</scope>
    <source>
        <strain evidence="2">CBS 675.92</strain>
    </source>
</reference>
<dbReference type="Proteomes" id="UP000800035">
    <property type="component" value="Unassembled WGS sequence"/>
</dbReference>
<dbReference type="EMBL" id="ML976977">
    <property type="protein sequence ID" value="KAF1963630.1"/>
    <property type="molecule type" value="Genomic_DNA"/>
</dbReference>
<keyword evidence="3" id="KW-1185">Reference proteome</keyword>
<accession>A0A6A5UH13</accession>
<proteinExistence type="predicted"/>
<sequence>MPMLPRRSLASIVCPSTPFLVPRLLRTPAPRPLALLSRCSESPQPGGLQRPSYATKSKGKGRPNPKPFQAKGQNKTGKWVAVSNSAALRDQLRAACDSRDVKAIMDLYPSLAHLRVLEPKDVRRIAQALHFYARNVLKITSKDIFPFAMQIVDDIMTKTLPPHPWAHVHLLGIFKQCKMYDQGYTFWQWLVDQDDSYVSPAVYGAAIELMAYGGKGLLSDLENIYVDALKRFPGTFAEYHLSPNAILPDRNQLIVMSDMPATLLQGILTARVLSGDWKNAYLALDAGLRLFPTQLPVRCFDMLLHERPLPEGYTALLVACRAGICPHPNVLSTLLKKVRAAMTLSTSLHARTILLRAMANAMYAFLEARGTLSTVHVSSFLNAFDSLLPEKAPGDTFKGEEATLRNTIVTTAHECLSTIMQAGMSPATNTFAALFNLAGRLHVPDLLRVSLKDCETAGLYLAGIEVRTVLAAAGRLSDKALIEEYWTKLVSRAEESGDGLIANDWITFARACKRGGHVDYCREQIHKLDHTLSTSMKLNLTYELENEEAADASDKTFTYMKPDVFSTEMEELKSQFKNIAAVVMSGQPLYLKKTPFYMSLDPSRRPIGTDDDLRTIYNEMTTDPHQPPAPSNLPQGSENSPSLLPESTTGIPLGELRYQNWVSVVQMMDQAQFWEVKNPPKAVRAKPTTKPSTAAGSVHLGGADQHNFPLPLDTLRAHIKQLRAPAPTGAFNFRKVGAPTLPITRNYVNGSNTSEPEPPVETGRQKLTYRPQLEAAPRKLYNPESDRGPRLQYYVGVESDHVAPPKLSRNPLQTRAIKKKVRQHALRLQPSPSSKGEAATAAMESVGSETVKEESGSGPATAAAENSAERANEASS</sequence>
<gene>
    <name evidence="2" type="ORF">CC80DRAFT_587999</name>
</gene>